<organism evidence="2 3">
    <name type="scientific">Calderihabitans maritimus</name>
    <dbReference type="NCBI Taxonomy" id="1246530"/>
    <lineage>
        <taxon>Bacteria</taxon>
        <taxon>Bacillati</taxon>
        <taxon>Bacillota</taxon>
        <taxon>Clostridia</taxon>
        <taxon>Neomoorellales</taxon>
        <taxon>Calderihabitantaceae</taxon>
        <taxon>Calderihabitans</taxon>
    </lineage>
</organism>
<proteinExistence type="predicted"/>
<protein>
    <submittedName>
        <fullName evidence="2">Uncharacterized protein</fullName>
    </submittedName>
</protein>
<sequence>MGGFYFGPRVVFALFLILILLLFDGFGGGFWSAEK</sequence>
<name>A0A1Z5HNH5_9FIRM</name>
<keyword evidence="1" id="KW-0472">Membrane</keyword>
<feature type="transmembrane region" description="Helical" evidence="1">
    <location>
        <begin position="12"/>
        <end position="33"/>
    </location>
</feature>
<comment type="caution">
    <text evidence="2">The sequence shown here is derived from an EMBL/GenBank/DDBJ whole genome shotgun (WGS) entry which is preliminary data.</text>
</comment>
<evidence type="ECO:0000313" key="2">
    <source>
        <dbReference type="EMBL" id="GAW90855.1"/>
    </source>
</evidence>
<accession>A0A1Z5HNH5</accession>
<dbReference type="AlphaFoldDB" id="A0A1Z5HNH5"/>
<evidence type="ECO:0000256" key="1">
    <source>
        <dbReference type="SAM" id="Phobius"/>
    </source>
</evidence>
<keyword evidence="3" id="KW-1185">Reference proteome</keyword>
<dbReference type="Proteomes" id="UP000197032">
    <property type="component" value="Unassembled WGS sequence"/>
</dbReference>
<evidence type="ECO:0000313" key="3">
    <source>
        <dbReference type="Proteomes" id="UP000197032"/>
    </source>
</evidence>
<gene>
    <name evidence="2" type="ORF">KKC1_00170</name>
</gene>
<reference evidence="3" key="1">
    <citation type="journal article" date="2017" name="Appl. Environ. Microbiol.">
        <title>Genomic analysis of Calderihabitans maritimus KKC1, a thermophilic hydrogenogenic carboxydotrophic bacterium isolated from marine sediment.</title>
        <authorList>
            <person name="Omae K."/>
            <person name="Yoneda Y."/>
            <person name="Fukuyama Y."/>
            <person name="Yoshida T."/>
            <person name="Sako Y."/>
        </authorList>
    </citation>
    <scope>NUCLEOTIDE SEQUENCE [LARGE SCALE GENOMIC DNA]</scope>
    <source>
        <strain evidence="3">KKC1</strain>
    </source>
</reference>
<keyword evidence="1" id="KW-1133">Transmembrane helix</keyword>
<keyword evidence="1" id="KW-0812">Transmembrane</keyword>
<dbReference type="EMBL" id="BDGJ01000001">
    <property type="protein sequence ID" value="GAW90855.1"/>
    <property type="molecule type" value="Genomic_DNA"/>
</dbReference>